<evidence type="ECO:0000256" key="2">
    <source>
        <dbReference type="PROSITE-ProRule" id="PRU00176"/>
    </source>
</evidence>
<dbReference type="FunFam" id="3.30.70.330:FF:001113">
    <property type="entry name" value="RNP domain protein"/>
    <property type="match status" value="1"/>
</dbReference>
<dbReference type="Pfam" id="PF00076">
    <property type="entry name" value="RRM_1"/>
    <property type="match status" value="2"/>
</dbReference>
<evidence type="ECO:0000259" key="4">
    <source>
        <dbReference type="PROSITE" id="PS50102"/>
    </source>
</evidence>
<keyword evidence="6" id="KW-1185">Reference proteome</keyword>
<accession>A0A4S2MJF0</accession>
<feature type="compositionally biased region" description="Basic and acidic residues" evidence="3">
    <location>
        <begin position="326"/>
        <end position="359"/>
    </location>
</feature>
<feature type="region of interest" description="Disordered" evidence="3">
    <location>
        <begin position="126"/>
        <end position="233"/>
    </location>
</feature>
<dbReference type="FunCoup" id="A0A4S2MJF0">
    <property type="interactions" value="547"/>
</dbReference>
<feature type="domain" description="RRM" evidence="4">
    <location>
        <begin position="55"/>
        <end position="132"/>
    </location>
</feature>
<evidence type="ECO:0000313" key="5">
    <source>
        <dbReference type="EMBL" id="TGZ76905.1"/>
    </source>
</evidence>
<dbReference type="PROSITE" id="PS50102">
    <property type="entry name" value="RRM"/>
    <property type="match status" value="2"/>
</dbReference>
<feature type="compositionally biased region" description="Basic and acidic residues" evidence="3">
    <location>
        <begin position="138"/>
        <end position="152"/>
    </location>
</feature>
<reference evidence="5 6" key="1">
    <citation type="submission" date="2019-04" db="EMBL/GenBank/DDBJ databases">
        <title>Comparative genomics and transcriptomics to analyze fruiting body development in filamentous ascomycetes.</title>
        <authorList>
            <consortium name="DOE Joint Genome Institute"/>
            <person name="Lutkenhaus R."/>
            <person name="Traeger S."/>
            <person name="Breuer J."/>
            <person name="Kuo A."/>
            <person name="Lipzen A."/>
            <person name="Pangilinan J."/>
            <person name="Dilworth D."/>
            <person name="Sandor L."/>
            <person name="Poggeler S."/>
            <person name="Barry K."/>
            <person name="Grigoriev I.V."/>
            <person name="Nowrousian M."/>
        </authorList>
    </citation>
    <scope>NUCLEOTIDE SEQUENCE [LARGE SCALE GENOMIC DNA]</scope>
    <source>
        <strain evidence="5 6">CBS 389.68</strain>
    </source>
</reference>
<dbReference type="AlphaFoldDB" id="A0A4S2MJF0"/>
<evidence type="ECO:0000313" key="6">
    <source>
        <dbReference type="Proteomes" id="UP000298138"/>
    </source>
</evidence>
<feature type="compositionally biased region" description="Basic and acidic residues" evidence="3">
    <location>
        <begin position="201"/>
        <end position="214"/>
    </location>
</feature>
<dbReference type="GO" id="GO:0003723">
    <property type="term" value="F:RNA binding"/>
    <property type="evidence" value="ECO:0007669"/>
    <property type="project" value="UniProtKB-UniRule"/>
</dbReference>
<name>A0A4S2MJF0_9PEZI</name>
<dbReference type="SMART" id="SM00360">
    <property type="entry name" value="RRM"/>
    <property type="match status" value="2"/>
</dbReference>
<dbReference type="InterPro" id="IPR052462">
    <property type="entry name" value="SLIRP/GR-RBP-like"/>
</dbReference>
<gene>
    <name evidence="5" type="ORF">EX30DRAFT_344515</name>
</gene>
<feature type="domain" description="RRM" evidence="4">
    <location>
        <begin position="234"/>
        <end position="324"/>
    </location>
</feature>
<sequence length="365" mass="39628">MSATNAVENAAAAVKETVQPTVEAITDAVKNTSLNSTKTETSEDAALSASAAEGRRLYIGNLAYSTTEEQLKEFFQGYSIESTSIPTHPRTGRAVGYAFVDLTTKEEADRAIAELSGKEVLERKVSVQLARKPGSAGSKKENEEHVEGEEGHKKRGGARGRGKTRGRGGKTAGTREAPAAETKEETPTNVPGQVLPLVETTNKKEDHKQGEKHTGGFKPIKKRGPPENGIPSKTKIMVANIPYELSEDKLKELFAAYQPESAKIALRPIPRYMVRKLQARGEPRKGRGFGFVTLASEEMQKKAVEEMNGKEVDGREIAVKIAIESQLHDTENKENEHKENGAEPKAEKAVEATENKSPAKTEVVA</sequence>
<feature type="region of interest" description="Disordered" evidence="3">
    <location>
        <begin position="324"/>
        <end position="365"/>
    </location>
</feature>
<organism evidence="5 6">
    <name type="scientific">Ascodesmis nigricans</name>
    <dbReference type="NCBI Taxonomy" id="341454"/>
    <lineage>
        <taxon>Eukaryota</taxon>
        <taxon>Fungi</taxon>
        <taxon>Dikarya</taxon>
        <taxon>Ascomycota</taxon>
        <taxon>Pezizomycotina</taxon>
        <taxon>Pezizomycetes</taxon>
        <taxon>Pezizales</taxon>
        <taxon>Ascodesmidaceae</taxon>
        <taxon>Ascodesmis</taxon>
    </lineage>
</organism>
<dbReference type="SUPFAM" id="SSF54928">
    <property type="entry name" value="RNA-binding domain, RBD"/>
    <property type="match status" value="2"/>
</dbReference>
<proteinExistence type="predicted"/>
<dbReference type="InterPro" id="IPR000504">
    <property type="entry name" value="RRM_dom"/>
</dbReference>
<dbReference type="STRING" id="341454.A0A4S2MJF0"/>
<evidence type="ECO:0000256" key="1">
    <source>
        <dbReference type="ARBA" id="ARBA00022884"/>
    </source>
</evidence>
<dbReference type="Proteomes" id="UP000298138">
    <property type="component" value="Unassembled WGS sequence"/>
</dbReference>
<dbReference type="Gene3D" id="3.30.70.330">
    <property type="match status" value="2"/>
</dbReference>
<dbReference type="PANTHER" id="PTHR48027">
    <property type="entry name" value="HETEROGENEOUS NUCLEAR RIBONUCLEOPROTEIN 87F-RELATED"/>
    <property type="match status" value="1"/>
</dbReference>
<dbReference type="EMBL" id="ML220163">
    <property type="protein sequence ID" value="TGZ76905.1"/>
    <property type="molecule type" value="Genomic_DNA"/>
</dbReference>
<keyword evidence="1 2" id="KW-0694">RNA-binding</keyword>
<protein>
    <submittedName>
        <fullName evidence="5">RNA-binding domain-containing protein</fullName>
    </submittedName>
</protein>
<feature type="compositionally biased region" description="Basic residues" evidence="3">
    <location>
        <begin position="153"/>
        <end position="168"/>
    </location>
</feature>
<evidence type="ECO:0000256" key="3">
    <source>
        <dbReference type="SAM" id="MobiDB-lite"/>
    </source>
</evidence>
<dbReference type="OrthoDB" id="439808at2759"/>
<dbReference type="InParanoid" id="A0A4S2MJF0"/>
<dbReference type="InterPro" id="IPR012677">
    <property type="entry name" value="Nucleotide-bd_a/b_plait_sf"/>
</dbReference>
<dbReference type="InterPro" id="IPR035979">
    <property type="entry name" value="RBD_domain_sf"/>
</dbReference>